<keyword evidence="6" id="KW-0436">Ligase</keyword>
<comment type="similarity">
    <text evidence="1 5">Belongs to the 5-formyltetrahydrofolate cyclo-ligase family.</text>
</comment>
<dbReference type="GO" id="GO:0035999">
    <property type="term" value="P:tetrahydrofolate interconversion"/>
    <property type="evidence" value="ECO:0007669"/>
    <property type="project" value="TreeGrafter"/>
</dbReference>
<dbReference type="SUPFAM" id="SSF100950">
    <property type="entry name" value="NagB/RpiA/CoA transferase-like"/>
    <property type="match status" value="1"/>
</dbReference>
<dbReference type="PANTHER" id="PTHR23407">
    <property type="entry name" value="ATPASE INHIBITOR/5-FORMYLTETRAHYDROFOLATE CYCLO-LIGASE"/>
    <property type="match status" value="1"/>
</dbReference>
<reference evidence="6" key="2">
    <citation type="journal article" date="2021" name="PeerJ">
        <title>Extensive microbial diversity within the chicken gut microbiome revealed by metagenomics and culture.</title>
        <authorList>
            <person name="Gilroy R."/>
            <person name="Ravi A."/>
            <person name="Getino M."/>
            <person name="Pursley I."/>
            <person name="Horton D.L."/>
            <person name="Alikhan N.F."/>
            <person name="Baker D."/>
            <person name="Gharbi K."/>
            <person name="Hall N."/>
            <person name="Watson M."/>
            <person name="Adriaenssens E.M."/>
            <person name="Foster-Nyarko E."/>
            <person name="Jarju S."/>
            <person name="Secka A."/>
            <person name="Antonio M."/>
            <person name="Oren A."/>
            <person name="Chaudhuri R.R."/>
            <person name="La Ragione R."/>
            <person name="Hildebrand F."/>
            <person name="Pallen M.J."/>
        </authorList>
    </citation>
    <scope>NUCLEOTIDE SEQUENCE</scope>
    <source>
        <strain evidence="6">4920</strain>
    </source>
</reference>
<keyword evidence="5" id="KW-0479">Metal-binding</keyword>
<evidence type="ECO:0000313" key="6">
    <source>
        <dbReference type="EMBL" id="HIV03495.1"/>
    </source>
</evidence>
<dbReference type="GO" id="GO:0046872">
    <property type="term" value="F:metal ion binding"/>
    <property type="evidence" value="ECO:0007669"/>
    <property type="project" value="UniProtKB-KW"/>
</dbReference>
<dbReference type="GO" id="GO:0005524">
    <property type="term" value="F:ATP binding"/>
    <property type="evidence" value="ECO:0007669"/>
    <property type="project" value="UniProtKB-KW"/>
</dbReference>
<feature type="binding site" evidence="4">
    <location>
        <begin position="131"/>
        <end position="139"/>
    </location>
    <ligand>
        <name>ATP</name>
        <dbReference type="ChEBI" id="CHEBI:30616"/>
    </ligand>
</feature>
<protein>
    <recommendedName>
        <fullName evidence="5">5-formyltetrahydrofolate cyclo-ligase</fullName>
        <ecNumber evidence="5">6.3.3.2</ecNumber>
    </recommendedName>
</protein>
<keyword evidence="5" id="KW-0460">Magnesium</keyword>
<feature type="binding site" evidence="4">
    <location>
        <position position="55"/>
    </location>
    <ligand>
        <name>substrate</name>
    </ligand>
</feature>
<feature type="binding site" evidence="4">
    <location>
        <begin position="4"/>
        <end position="8"/>
    </location>
    <ligand>
        <name>ATP</name>
        <dbReference type="ChEBI" id="CHEBI:30616"/>
    </ligand>
</feature>
<dbReference type="Proteomes" id="UP000886743">
    <property type="component" value="Unassembled WGS sequence"/>
</dbReference>
<keyword evidence="3 4" id="KW-0067">ATP-binding</keyword>
<organism evidence="6 7">
    <name type="scientific">Candidatus Aphodoplasma excrementigallinarum</name>
    <dbReference type="NCBI Taxonomy" id="2840673"/>
    <lineage>
        <taxon>Bacteria</taxon>
        <taxon>Bacillati</taxon>
        <taxon>Bacillota</taxon>
        <taxon>Clostridia</taxon>
        <taxon>Eubacteriales</taxon>
        <taxon>Candidatus Aphodoplasma</taxon>
    </lineage>
</organism>
<dbReference type="GO" id="GO:0030272">
    <property type="term" value="F:5-formyltetrahydrofolate cyclo-ligase activity"/>
    <property type="evidence" value="ECO:0007669"/>
    <property type="project" value="UniProtKB-EC"/>
</dbReference>
<accession>A0A9D1NI36</accession>
<dbReference type="NCBIfam" id="TIGR02727">
    <property type="entry name" value="MTHFS_bact"/>
    <property type="match status" value="1"/>
</dbReference>
<keyword evidence="2 4" id="KW-0547">Nucleotide-binding</keyword>
<evidence type="ECO:0000256" key="4">
    <source>
        <dbReference type="PIRSR" id="PIRSR006806-1"/>
    </source>
</evidence>
<dbReference type="InterPro" id="IPR024185">
    <property type="entry name" value="FTHF_cligase-like_sf"/>
</dbReference>
<dbReference type="GO" id="GO:0009396">
    <property type="term" value="P:folic acid-containing compound biosynthetic process"/>
    <property type="evidence" value="ECO:0007669"/>
    <property type="project" value="TreeGrafter"/>
</dbReference>
<dbReference type="Pfam" id="PF01812">
    <property type="entry name" value="5-FTHF_cyc-lig"/>
    <property type="match status" value="1"/>
</dbReference>
<evidence type="ECO:0000256" key="2">
    <source>
        <dbReference type="ARBA" id="ARBA00022741"/>
    </source>
</evidence>
<evidence type="ECO:0000256" key="5">
    <source>
        <dbReference type="RuleBase" id="RU361279"/>
    </source>
</evidence>
<comment type="caution">
    <text evidence="6">The sequence shown here is derived from an EMBL/GenBank/DDBJ whole genome shotgun (WGS) entry which is preliminary data.</text>
</comment>
<dbReference type="AlphaFoldDB" id="A0A9D1NI36"/>
<gene>
    <name evidence="6" type="ORF">IAC74_07960</name>
</gene>
<dbReference type="PIRSF" id="PIRSF006806">
    <property type="entry name" value="FTHF_cligase"/>
    <property type="match status" value="1"/>
</dbReference>
<dbReference type="InterPro" id="IPR037171">
    <property type="entry name" value="NagB/RpiA_transferase-like"/>
</dbReference>
<sequence>MEQKQLLRAAFRARRDALSAQERAGADAAIFAHVTSLPAYRAAGVVLAYHAIGSEAGTRAIIEHALACGKTVLLPVTDPQTETMFAARLVQADALTPGGYGIPEPRSAQPYVGEIGLTLVPGLVFHPGGYRIGYGKGYYDKFFCNGRKSVKVGLAYACQLCGEPFGEAHDVRLDYLVTEQGGVRCVK</sequence>
<comment type="catalytic activity">
    <reaction evidence="5">
        <text>(6S)-5-formyl-5,6,7,8-tetrahydrofolate + ATP = (6R)-5,10-methenyltetrahydrofolate + ADP + phosphate</text>
        <dbReference type="Rhea" id="RHEA:10488"/>
        <dbReference type="ChEBI" id="CHEBI:30616"/>
        <dbReference type="ChEBI" id="CHEBI:43474"/>
        <dbReference type="ChEBI" id="CHEBI:57455"/>
        <dbReference type="ChEBI" id="CHEBI:57457"/>
        <dbReference type="ChEBI" id="CHEBI:456216"/>
        <dbReference type="EC" id="6.3.3.2"/>
    </reaction>
</comment>
<reference evidence="6" key="1">
    <citation type="submission" date="2020-10" db="EMBL/GenBank/DDBJ databases">
        <authorList>
            <person name="Gilroy R."/>
        </authorList>
    </citation>
    <scope>NUCLEOTIDE SEQUENCE</scope>
    <source>
        <strain evidence="6">4920</strain>
    </source>
</reference>
<evidence type="ECO:0000256" key="3">
    <source>
        <dbReference type="ARBA" id="ARBA00022840"/>
    </source>
</evidence>
<proteinExistence type="inferred from homology"/>
<dbReference type="PANTHER" id="PTHR23407:SF1">
    <property type="entry name" value="5-FORMYLTETRAHYDROFOLATE CYCLO-LIGASE"/>
    <property type="match status" value="1"/>
</dbReference>
<dbReference type="InterPro" id="IPR002698">
    <property type="entry name" value="FTHF_cligase"/>
</dbReference>
<dbReference type="EMBL" id="DVOF01000240">
    <property type="protein sequence ID" value="HIV03495.1"/>
    <property type="molecule type" value="Genomic_DNA"/>
</dbReference>
<comment type="cofactor">
    <cofactor evidence="5">
        <name>Mg(2+)</name>
        <dbReference type="ChEBI" id="CHEBI:18420"/>
    </cofactor>
</comment>
<dbReference type="EC" id="6.3.3.2" evidence="5"/>
<evidence type="ECO:0000313" key="7">
    <source>
        <dbReference type="Proteomes" id="UP000886743"/>
    </source>
</evidence>
<evidence type="ECO:0000256" key="1">
    <source>
        <dbReference type="ARBA" id="ARBA00010638"/>
    </source>
</evidence>
<name>A0A9D1NI36_9FIRM</name>
<dbReference type="Gene3D" id="3.40.50.10420">
    <property type="entry name" value="NagB/RpiA/CoA transferase-like"/>
    <property type="match status" value="1"/>
</dbReference>